<dbReference type="Gene3D" id="3.10.10.10">
    <property type="entry name" value="HIV Type 1 Reverse Transcriptase, subunit A, domain 1"/>
    <property type="match status" value="1"/>
</dbReference>
<dbReference type="InterPro" id="IPR000477">
    <property type="entry name" value="RT_dom"/>
</dbReference>
<evidence type="ECO:0000313" key="2">
    <source>
        <dbReference type="EMBL" id="KAA6364251.1"/>
    </source>
</evidence>
<dbReference type="InterPro" id="IPR052055">
    <property type="entry name" value="Hepadnavirus_pol/RT"/>
</dbReference>
<accession>A0A5J4U2M1</accession>
<dbReference type="SUPFAM" id="SSF56672">
    <property type="entry name" value="DNA/RNA polymerases"/>
    <property type="match status" value="1"/>
</dbReference>
<dbReference type="PANTHER" id="PTHR33050:SF7">
    <property type="entry name" value="RIBONUCLEASE H"/>
    <property type="match status" value="1"/>
</dbReference>
<reference evidence="2 3" key="1">
    <citation type="submission" date="2019-03" db="EMBL/GenBank/DDBJ databases">
        <title>Single cell metagenomics reveals metabolic interactions within the superorganism composed of flagellate Streblomastix strix and complex community of Bacteroidetes bacteria on its surface.</title>
        <authorList>
            <person name="Treitli S.C."/>
            <person name="Kolisko M."/>
            <person name="Husnik F."/>
            <person name="Keeling P."/>
            <person name="Hampl V."/>
        </authorList>
    </citation>
    <scope>NUCLEOTIDE SEQUENCE [LARGE SCALE GENOMIC DNA]</scope>
    <source>
        <strain evidence="2">ST1C</strain>
    </source>
</reference>
<evidence type="ECO:0000259" key="1">
    <source>
        <dbReference type="Pfam" id="PF00078"/>
    </source>
</evidence>
<feature type="non-terminal residue" evidence="2">
    <location>
        <position position="1"/>
    </location>
</feature>
<dbReference type="PANTHER" id="PTHR33050">
    <property type="entry name" value="REVERSE TRANSCRIPTASE DOMAIN-CONTAINING PROTEIN"/>
    <property type="match status" value="1"/>
</dbReference>
<proteinExistence type="predicted"/>
<dbReference type="Proteomes" id="UP000324800">
    <property type="component" value="Unassembled WGS sequence"/>
</dbReference>
<dbReference type="Gene3D" id="3.30.70.270">
    <property type="match status" value="1"/>
</dbReference>
<name>A0A5J4U2M1_9EUKA</name>
<gene>
    <name evidence="2" type="ORF">EZS28_040222</name>
</gene>
<dbReference type="Pfam" id="PF00078">
    <property type="entry name" value="RVT_1"/>
    <property type="match status" value="1"/>
</dbReference>
<sequence length="297" mass="35027">KITDPGNLDRNVDQTWRLHSYPNLHWRSVLNLIIKRISDSVRSQGAKQKARLSLIQCQVAYRQKHNAVLRVMKIQDNDQTYKETKVTLNLGEIPKSMETNQRRLLDRNGSTTCMDYRIQFKPVITEIWTEYGKQRLSWREQVLGRIVLGTEIRSTGGKRMQILDCRELNAAIKPAHFQMENINTAMQLIQRGDKSTNQDMEKAQHHVRVSQELQKYFSFHFRGKSYSYVRLSFGWNRSPMVFCRDMKQAVRAIRERWKVRGIQYIDDILLLSQNKVQLQTDTLEIMKFVEQPGRKIS</sequence>
<feature type="domain" description="Reverse transcriptase" evidence="1">
    <location>
        <begin position="155"/>
        <end position="296"/>
    </location>
</feature>
<dbReference type="InterPro" id="IPR043502">
    <property type="entry name" value="DNA/RNA_pol_sf"/>
</dbReference>
<dbReference type="AlphaFoldDB" id="A0A5J4U2M1"/>
<evidence type="ECO:0000313" key="3">
    <source>
        <dbReference type="Proteomes" id="UP000324800"/>
    </source>
</evidence>
<organism evidence="2 3">
    <name type="scientific">Streblomastix strix</name>
    <dbReference type="NCBI Taxonomy" id="222440"/>
    <lineage>
        <taxon>Eukaryota</taxon>
        <taxon>Metamonada</taxon>
        <taxon>Preaxostyla</taxon>
        <taxon>Oxymonadida</taxon>
        <taxon>Streblomastigidae</taxon>
        <taxon>Streblomastix</taxon>
    </lineage>
</organism>
<comment type="caution">
    <text evidence="2">The sequence shown here is derived from an EMBL/GenBank/DDBJ whole genome shotgun (WGS) entry which is preliminary data.</text>
</comment>
<dbReference type="InterPro" id="IPR043128">
    <property type="entry name" value="Rev_trsase/Diguanyl_cyclase"/>
</dbReference>
<dbReference type="EMBL" id="SNRW01021892">
    <property type="protein sequence ID" value="KAA6364251.1"/>
    <property type="molecule type" value="Genomic_DNA"/>
</dbReference>
<protein>
    <recommendedName>
        <fullName evidence="1">Reverse transcriptase domain-containing protein</fullName>
    </recommendedName>
</protein>